<organism evidence="1 2">
    <name type="scientific">Aplysia californica</name>
    <name type="common">California sea hare</name>
    <dbReference type="NCBI Taxonomy" id="6500"/>
    <lineage>
        <taxon>Eukaryota</taxon>
        <taxon>Metazoa</taxon>
        <taxon>Spiralia</taxon>
        <taxon>Lophotrochozoa</taxon>
        <taxon>Mollusca</taxon>
        <taxon>Gastropoda</taxon>
        <taxon>Heterobranchia</taxon>
        <taxon>Euthyneura</taxon>
        <taxon>Tectipleura</taxon>
        <taxon>Aplysiida</taxon>
        <taxon>Aplysioidea</taxon>
        <taxon>Aplysiidae</taxon>
        <taxon>Aplysia</taxon>
    </lineage>
</organism>
<evidence type="ECO:0000313" key="1">
    <source>
        <dbReference type="Proteomes" id="UP000694888"/>
    </source>
</evidence>
<dbReference type="PANTHER" id="PTHR35247:SF1">
    <property type="entry name" value="TESTIS-EXPRESSED PROTEIN 43"/>
    <property type="match status" value="1"/>
</dbReference>
<dbReference type="GeneID" id="101851760"/>
<evidence type="ECO:0000313" key="2">
    <source>
        <dbReference type="RefSeq" id="XP_005106950.1"/>
    </source>
</evidence>
<dbReference type="PANTHER" id="PTHR35247">
    <property type="entry name" value="TESTIS-EXPRESSED PROTEIN 43"/>
    <property type="match status" value="1"/>
</dbReference>
<dbReference type="RefSeq" id="XP_005106950.1">
    <property type="nucleotide sequence ID" value="XM_005106893.3"/>
</dbReference>
<proteinExistence type="predicted"/>
<gene>
    <name evidence="2" type="primary">LOC101851760</name>
</gene>
<accession>A0ABM0K245</accession>
<dbReference type="Proteomes" id="UP000694888">
    <property type="component" value="Unplaced"/>
</dbReference>
<keyword evidence="1" id="KW-1185">Reference proteome</keyword>
<reference evidence="2" key="1">
    <citation type="submission" date="2025-08" db="UniProtKB">
        <authorList>
            <consortium name="RefSeq"/>
        </authorList>
    </citation>
    <scope>IDENTIFICATION</scope>
</reference>
<dbReference type="Pfam" id="PF14983">
    <property type="entry name" value="SPMIP10-like"/>
    <property type="match status" value="1"/>
</dbReference>
<name>A0ABM0K245_APLCA</name>
<protein>
    <submittedName>
        <fullName evidence="2">Uncharacterized protein LOC101851760 isoform X1</fullName>
    </submittedName>
</protein>
<dbReference type="InterPro" id="IPR027965">
    <property type="entry name" value="SPMIP10"/>
</dbReference>
<sequence>MSDKQRAIPINNNFGRNLFTHSTPSKKSKSIRIPEYSRSHPIVPKLYVPEWKTDMQNRSIITENATLGGIPNYEHDENLFLEKREQMHYNVEDWTRVEEKINIPPRAELLRPNFHHETSRYQSELMMRRDDNAV</sequence>